<reference evidence="1 2" key="1">
    <citation type="submission" date="2023-08" db="EMBL/GenBank/DDBJ databases">
        <title>Genome sequencing of plant associated microbes to promote plant fitness in Sorghum bicolor and Oryza sativa.</title>
        <authorList>
            <person name="Coleman-Derr D."/>
        </authorList>
    </citation>
    <scope>NUCLEOTIDE SEQUENCE [LARGE SCALE GENOMIC DNA]</scope>
    <source>
        <strain evidence="1 2">SLBN-33</strain>
    </source>
</reference>
<dbReference type="Proteomes" id="UP001245184">
    <property type="component" value="Unassembled WGS sequence"/>
</dbReference>
<organism evidence="1 2">
    <name type="scientific">Paraburkholderia graminis</name>
    <dbReference type="NCBI Taxonomy" id="60548"/>
    <lineage>
        <taxon>Bacteria</taxon>
        <taxon>Pseudomonadati</taxon>
        <taxon>Pseudomonadota</taxon>
        <taxon>Betaproteobacteria</taxon>
        <taxon>Burkholderiales</taxon>
        <taxon>Burkholderiaceae</taxon>
        <taxon>Paraburkholderia</taxon>
    </lineage>
</organism>
<protein>
    <submittedName>
        <fullName evidence="1">Uncharacterized protein</fullName>
    </submittedName>
</protein>
<evidence type="ECO:0000313" key="1">
    <source>
        <dbReference type="EMBL" id="MDR6201281.1"/>
    </source>
</evidence>
<gene>
    <name evidence="1" type="ORF">QF025_000001</name>
</gene>
<accession>A0ABD5C7L6</accession>
<feature type="non-terminal residue" evidence="1">
    <location>
        <position position="1"/>
    </location>
</feature>
<dbReference type="AlphaFoldDB" id="A0ABD5C7L6"/>
<dbReference type="RefSeq" id="WP_310029398.1">
    <property type="nucleotide sequence ID" value="NZ_JAVIZN010000001.1"/>
</dbReference>
<evidence type="ECO:0000313" key="2">
    <source>
        <dbReference type="Proteomes" id="UP001245184"/>
    </source>
</evidence>
<sequence>FTGHGTAVQQDQNRQFKAAFKKALIKVEGRHAADAAVLSAGLPSDSVTSPKALGSRKISAILH</sequence>
<comment type="caution">
    <text evidence="1">The sequence shown here is derived from an EMBL/GenBank/DDBJ whole genome shotgun (WGS) entry which is preliminary data.</text>
</comment>
<name>A0ABD5C7L6_9BURK</name>
<proteinExistence type="predicted"/>
<dbReference type="EMBL" id="JAVIZN010000001">
    <property type="protein sequence ID" value="MDR6201281.1"/>
    <property type="molecule type" value="Genomic_DNA"/>
</dbReference>